<organism evidence="2 3">
    <name type="scientific">Trifolium medium</name>
    <dbReference type="NCBI Taxonomy" id="97028"/>
    <lineage>
        <taxon>Eukaryota</taxon>
        <taxon>Viridiplantae</taxon>
        <taxon>Streptophyta</taxon>
        <taxon>Embryophyta</taxon>
        <taxon>Tracheophyta</taxon>
        <taxon>Spermatophyta</taxon>
        <taxon>Magnoliopsida</taxon>
        <taxon>eudicotyledons</taxon>
        <taxon>Gunneridae</taxon>
        <taxon>Pentapetalae</taxon>
        <taxon>rosids</taxon>
        <taxon>fabids</taxon>
        <taxon>Fabales</taxon>
        <taxon>Fabaceae</taxon>
        <taxon>Papilionoideae</taxon>
        <taxon>50 kb inversion clade</taxon>
        <taxon>NPAAA clade</taxon>
        <taxon>Hologalegina</taxon>
        <taxon>IRL clade</taxon>
        <taxon>Trifolieae</taxon>
        <taxon>Trifolium</taxon>
    </lineage>
</organism>
<keyword evidence="3" id="KW-1185">Reference proteome</keyword>
<keyword evidence="2" id="KW-0808">Transferase</keyword>
<dbReference type="PANTHER" id="PTHR21373:SF0">
    <property type="entry name" value="N-ALPHA-ACETYLTRANSFERASE 35, NATC AUXILIARY SUBUNIT"/>
    <property type="match status" value="1"/>
</dbReference>
<evidence type="ECO:0000259" key="1">
    <source>
        <dbReference type="Pfam" id="PF25789"/>
    </source>
</evidence>
<dbReference type="GO" id="GO:0031417">
    <property type="term" value="C:NatC complex"/>
    <property type="evidence" value="ECO:0007669"/>
    <property type="project" value="InterPro"/>
</dbReference>
<comment type="caution">
    <text evidence="2">The sequence shown here is derived from an EMBL/GenBank/DDBJ whole genome shotgun (WGS) entry which is preliminary data.</text>
</comment>
<reference evidence="2 3" key="1">
    <citation type="journal article" date="2018" name="Front. Plant Sci.">
        <title>Red Clover (Trifolium pratense) and Zigzag Clover (T. medium) - A Picture of Genomic Similarities and Differences.</title>
        <authorList>
            <person name="Dluhosova J."/>
            <person name="Istvanek J."/>
            <person name="Nedelnik J."/>
            <person name="Repkova J."/>
        </authorList>
    </citation>
    <scope>NUCLEOTIDE SEQUENCE [LARGE SCALE GENOMIC DNA]</scope>
    <source>
        <strain evidence="3">cv. 10/8</strain>
        <tissue evidence="2">Leaf</tissue>
    </source>
</reference>
<accession>A0A392QI65</accession>
<dbReference type="EMBL" id="LXQA010138418">
    <property type="protein sequence ID" value="MCI23888.1"/>
    <property type="molecule type" value="Genomic_DNA"/>
</dbReference>
<proteinExistence type="predicted"/>
<sequence length="105" mass="11648">SAPEMSEKNIDNTTASGCQPIGFDASLNCRLSAPTPPRAIKIFCFEKALEYFVKLLHDLDIICSYSLDPSLEAALLFVVKFQKSQPDLVSRAHLQVNHKMLHDSA</sequence>
<protein>
    <submittedName>
        <fullName evidence="2">N-alpha-acetyltransferase 35 NatC auxiliary subunit-like</fullName>
    </submittedName>
</protein>
<dbReference type="GO" id="GO:0016740">
    <property type="term" value="F:transferase activity"/>
    <property type="evidence" value="ECO:0007669"/>
    <property type="project" value="UniProtKB-KW"/>
</dbReference>
<feature type="non-terminal residue" evidence="2">
    <location>
        <position position="1"/>
    </location>
</feature>
<dbReference type="InterPro" id="IPR007244">
    <property type="entry name" value="Naa35_N"/>
</dbReference>
<feature type="domain" description="NAA35-like TPR repeats" evidence="1">
    <location>
        <begin position="61"/>
        <end position="96"/>
    </location>
</feature>
<evidence type="ECO:0000313" key="3">
    <source>
        <dbReference type="Proteomes" id="UP000265520"/>
    </source>
</evidence>
<dbReference type="Pfam" id="PF25789">
    <property type="entry name" value="TPR_NAA35"/>
    <property type="match status" value="1"/>
</dbReference>
<dbReference type="PANTHER" id="PTHR21373">
    <property type="entry name" value="GLUCOSE REPRESSIBLE PROTEIN MAK10"/>
    <property type="match status" value="1"/>
</dbReference>
<name>A0A392QI65_9FABA</name>
<dbReference type="InterPro" id="IPR057982">
    <property type="entry name" value="TPR_NAA35"/>
</dbReference>
<dbReference type="Proteomes" id="UP000265520">
    <property type="component" value="Unassembled WGS sequence"/>
</dbReference>
<evidence type="ECO:0000313" key="2">
    <source>
        <dbReference type="EMBL" id="MCI23888.1"/>
    </source>
</evidence>
<dbReference type="AlphaFoldDB" id="A0A392QI65"/>